<dbReference type="OrthoDB" id="10467594at2759"/>
<dbReference type="AlphaFoldDB" id="A0A4Q2DB35"/>
<dbReference type="EMBL" id="SDEE01000394">
    <property type="protein sequence ID" value="RXW16867.1"/>
    <property type="molecule type" value="Genomic_DNA"/>
</dbReference>
<keyword evidence="2" id="KW-1185">Reference proteome</keyword>
<evidence type="ECO:0000313" key="1">
    <source>
        <dbReference type="EMBL" id="RXW16867.1"/>
    </source>
</evidence>
<organism evidence="1 2">
    <name type="scientific">Candolleomyces aberdarensis</name>
    <dbReference type="NCBI Taxonomy" id="2316362"/>
    <lineage>
        <taxon>Eukaryota</taxon>
        <taxon>Fungi</taxon>
        <taxon>Dikarya</taxon>
        <taxon>Basidiomycota</taxon>
        <taxon>Agaricomycotina</taxon>
        <taxon>Agaricomycetes</taxon>
        <taxon>Agaricomycetidae</taxon>
        <taxon>Agaricales</taxon>
        <taxon>Agaricineae</taxon>
        <taxon>Psathyrellaceae</taxon>
        <taxon>Candolleomyces</taxon>
    </lineage>
</organism>
<dbReference type="Proteomes" id="UP000290288">
    <property type="component" value="Unassembled WGS sequence"/>
</dbReference>
<sequence length="243" mass="27697">MARERNPNNGRLYVVCIGHRDAPNSSASAWGVLLLDELKPTNSKLYSLVPETQDEYDDAQMALGAPISVNFFELVNNTSPLAVLDDLITPGILSESGDISVDRSTDSTQPGAVCVCLAYFYLGASPRIAPDYNEDSEMSFRVCLTKALHHTRRMYRPSDDKEVHTRRSKQMSANWSLEATQNWAILAYRQVHRLFQLADFNEMNREDMMVELDVRIEEGRAEREERDWLQFVRRVFDIASSTI</sequence>
<gene>
    <name evidence="1" type="ORF">EST38_g8997</name>
</gene>
<comment type="caution">
    <text evidence="1">The sequence shown here is derived from an EMBL/GenBank/DDBJ whole genome shotgun (WGS) entry which is preliminary data.</text>
</comment>
<evidence type="ECO:0000313" key="2">
    <source>
        <dbReference type="Proteomes" id="UP000290288"/>
    </source>
</evidence>
<accession>A0A4Q2DB35</accession>
<protein>
    <submittedName>
        <fullName evidence="1">Uncharacterized protein</fullName>
    </submittedName>
</protein>
<reference evidence="1 2" key="1">
    <citation type="submission" date="2019-01" db="EMBL/GenBank/DDBJ databases">
        <title>Draft genome sequence of Psathyrella aberdarensis IHI B618.</title>
        <authorList>
            <person name="Buettner E."/>
            <person name="Kellner H."/>
        </authorList>
    </citation>
    <scope>NUCLEOTIDE SEQUENCE [LARGE SCALE GENOMIC DNA]</scope>
    <source>
        <strain evidence="1 2">IHI B618</strain>
    </source>
</reference>
<proteinExistence type="predicted"/>
<name>A0A4Q2DB35_9AGAR</name>